<comment type="caution">
    <text evidence="1">The sequence shown here is derived from an EMBL/GenBank/DDBJ whole genome shotgun (WGS) entry which is preliminary data.</text>
</comment>
<gene>
    <name evidence="1" type="ORF">FGO68_gene12701</name>
</gene>
<evidence type="ECO:0000313" key="2">
    <source>
        <dbReference type="Proteomes" id="UP000785679"/>
    </source>
</evidence>
<dbReference type="AlphaFoldDB" id="A0A8J8NCU9"/>
<protein>
    <submittedName>
        <fullName evidence="1">Uncharacterized protein</fullName>
    </submittedName>
</protein>
<dbReference type="Proteomes" id="UP000785679">
    <property type="component" value="Unassembled WGS sequence"/>
</dbReference>
<name>A0A8J8NCU9_HALGN</name>
<reference evidence="1" key="1">
    <citation type="submission" date="2019-06" db="EMBL/GenBank/DDBJ databases">
        <authorList>
            <person name="Zheng W."/>
        </authorList>
    </citation>
    <scope>NUCLEOTIDE SEQUENCE</scope>
    <source>
        <strain evidence="1">QDHG01</strain>
    </source>
</reference>
<dbReference type="EMBL" id="RRYP01022217">
    <property type="protein sequence ID" value="TNV72474.1"/>
    <property type="molecule type" value="Genomic_DNA"/>
</dbReference>
<evidence type="ECO:0000313" key="1">
    <source>
        <dbReference type="EMBL" id="TNV72474.1"/>
    </source>
</evidence>
<sequence>MFTSISAIISPSPLFINSPFSIQFKSPACSASNGFSSMHSNPYTHFQSTQSPSSRSLASIPKISYRTNSPANAIYQSDLTSEEWTCSQYQCASLHLAPLTPCKLLLFLTLSCSTNSIHSFLQAS</sequence>
<proteinExistence type="predicted"/>
<accession>A0A8J8NCU9</accession>
<keyword evidence="2" id="KW-1185">Reference proteome</keyword>
<organism evidence="1 2">
    <name type="scientific">Halteria grandinella</name>
    <dbReference type="NCBI Taxonomy" id="5974"/>
    <lineage>
        <taxon>Eukaryota</taxon>
        <taxon>Sar</taxon>
        <taxon>Alveolata</taxon>
        <taxon>Ciliophora</taxon>
        <taxon>Intramacronucleata</taxon>
        <taxon>Spirotrichea</taxon>
        <taxon>Stichotrichia</taxon>
        <taxon>Sporadotrichida</taxon>
        <taxon>Halteriidae</taxon>
        <taxon>Halteria</taxon>
    </lineage>
</organism>